<evidence type="ECO:0000313" key="1">
    <source>
        <dbReference type="EMBL" id="VEU45042.1"/>
    </source>
</evidence>
<keyword evidence="2" id="KW-1185">Reference proteome</keyword>
<accession>A0A448ZSM5</accession>
<name>A0A448ZSM5_9STRA</name>
<dbReference type="OrthoDB" id="46161at2759"/>
<proteinExistence type="predicted"/>
<organism evidence="1 2">
    <name type="scientific">Pseudo-nitzschia multistriata</name>
    <dbReference type="NCBI Taxonomy" id="183589"/>
    <lineage>
        <taxon>Eukaryota</taxon>
        <taxon>Sar</taxon>
        <taxon>Stramenopiles</taxon>
        <taxon>Ochrophyta</taxon>
        <taxon>Bacillariophyta</taxon>
        <taxon>Bacillariophyceae</taxon>
        <taxon>Bacillariophycidae</taxon>
        <taxon>Bacillariales</taxon>
        <taxon>Bacillariaceae</taxon>
        <taxon>Pseudo-nitzschia</taxon>
    </lineage>
</organism>
<evidence type="ECO:0000313" key="2">
    <source>
        <dbReference type="Proteomes" id="UP000291116"/>
    </source>
</evidence>
<dbReference type="EMBL" id="CAACVS010000680">
    <property type="protein sequence ID" value="VEU45042.1"/>
    <property type="molecule type" value="Genomic_DNA"/>
</dbReference>
<dbReference type="Proteomes" id="UP000291116">
    <property type="component" value="Unassembled WGS sequence"/>
</dbReference>
<protein>
    <recommendedName>
        <fullName evidence="3">Superoxide dismutase copper/zinc binding domain-containing protein</fullName>
    </recommendedName>
</protein>
<sequence>MNTINFKVTTTPLGENTITSETTVFVPKFKGNKGPNDVVCFVGSGTGLQPDIKSFYGAGGTNCQAKNGCGVHVHSGLSCKNTETQGGHWYNKDVLSVDPWAITGYEITSAAGTADFASCVYTGFDVATNPDLLEGHAFIVHNEDGSRASCGIIKKGGKHNKSTKKTRL</sequence>
<reference evidence="1 2" key="1">
    <citation type="submission" date="2019-01" db="EMBL/GenBank/DDBJ databases">
        <authorList>
            <person name="Ferrante I. M."/>
        </authorList>
    </citation>
    <scope>NUCLEOTIDE SEQUENCE [LARGE SCALE GENOMIC DNA]</scope>
    <source>
        <strain evidence="1 2">B856</strain>
    </source>
</reference>
<evidence type="ECO:0008006" key="3">
    <source>
        <dbReference type="Google" id="ProtNLM"/>
    </source>
</evidence>
<dbReference type="AlphaFoldDB" id="A0A448ZSM5"/>
<gene>
    <name evidence="1" type="ORF">PSNMU_V1.4_AUG-EV-PASAV3_0121140</name>
</gene>